<protein>
    <submittedName>
        <fullName evidence="5">Serpin domain containing protein</fullName>
    </submittedName>
</protein>
<dbReference type="GO" id="GO:0004867">
    <property type="term" value="F:serine-type endopeptidase inhibitor activity"/>
    <property type="evidence" value="ECO:0007669"/>
    <property type="project" value="UniProtKB-KW"/>
</dbReference>
<dbReference type="Gene3D" id="2.30.39.10">
    <property type="entry name" value="Alpha-1-antitrypsin, domain 1"/>
    <property type="match status" value="1"/>
</dbReference>
<feature type="domain" description="Serpin" evidence="4">
    <location>
        <begin position="2"/>
        <end position="154"/>
    </location>
</feature>
<dbReference type="GO" id="GO:0005615">
    <property type="term" value="C:extracellular space"/>
    <property type="evidence" value="ECO:0007669"/>
    <property type="project" value="InterPro"/>
</dbReference>
<evidence type="ECO:0000313" key="5">
    <source>
        <dbReference type="EMBL" id="RZB58831.1"/>
    </source>
</evidence>
<name>A0A482VEP7_ASBVE</name>
<evidence type="ECO:0000256" key="1">
    <source>
        <dbReference type="ARBA" id="ARBA00009500"/>
    </source>
</evidence>
<dbReference type="AlphaFoldDB" id="A0A482VEP7"/>
<dbReference type="PANTHER" id="PTHR11461">
    <property type="entry name" value="SERINE PROTEASE INHIBITOR, SERPIN"/>
    <property type="match status" value="1"/>
</dbReference>
<dbReference type="InterPro" id="IPR036186">
    <property type="entry name" value="Serpin_sf"/>
</dbReference>
<dbReference type="SUPFAM" id="SSF56574">
    <property type="entry name" value="Serpins"/>
    <property type="match status" value="1"/>
</dbReference>
<dbReference type="InterPro" id="IPR023796">
    <property type="entry name" value="Serpin_dom"/>
</dbReference>
<dbReference type="OrthoDB" id="671595at2759"/>
<evidence type="ECO:0000313" key="6">
    <source>
        <dbReference type="Proteomes" id="UP000292052"/>
    </source>
</evidence>
<keyword evidence="2" id="KW-0646">Protease inhibitor</keyword>
<reference evidence="5 6" key="1">
    <citation type="submission" date="2017-03" db="EMBL/GenBank/DDBJ databases">
        <title>Genome of the blue death feigning beetle - Asbolus verrucosus.</title>
        <authorList>
            <person name="Rider S.D."/>
        </authorList>
    </citation>
    <scope>NUCLEOTIDE SEQUENCE [LARGE SCALE GENOMIC DNA]</scope>
    <source>
        <strain evidence="5">Butters</strain>
        <tissue evidence="5">Head and leg muscle</tissue>
    </source>
</reference>
<dbReference type="PANTHER" id="PTHR11461:SF211">
    <property type="entry name" value="GH10112P-RELATED"/>
    <property type="match status" value="1"/>
</dbReference>
<keyword evidence="3" id="KW-0722">Serine protease inhibitor</keyword>
<keyword evidence="6" id="KW-1185">Reference proteome</keyword>
<dbReference type="InterPro" id="IPR000215">
    <property type="entry name" value="Serpin_fam"/>
</dbReference>
<dbReference type="EMBL" id="QDEB01110318">
    <property type="protein sequence ID" value="RZB58831.1"/>
    <property type="molecule type" value="Genomic_DNA"/>
</dbReference>
<gene>
    <name evidence="5" type="ORF">BDFB_014210</name>
</gene>
<dbReference type="Gene3D" id="3.30.497.10">
    <property type="entry name" value="Antithrombin, subunit I, domain 2"/>
    <property type="match status" value="1"/>
</dbReference>
<organism evidence="5 6">
    <name type="scientific">Asbolus verrucosus</name>
    <name type="common">Desert ironclad beetle</name>
    <dbReference type="NCBI Taxonomy" id="1661398"/>
    <lineage>
        <taxon>Eukaryota</taxon>
        <taxon>Metazoa</taxon>
        <taxon>Ecdysozoa</taxon>
        <taxon>Arthropoda</taxon>
        <taxon>Hexapoda</taxon>
        <taxon>Insecta</taxon>
        <taxon>Pterygota</taxon>
        <taxon>Neoptera</taxon>
        <taxon>Endopterygota</taxon>
        <taxon>Coleoptera</taxon>
        <taxon>Polyphaga</taxon>
        <taxon>Cucujiformia</taxon>
        <taxon>Tenebrionidae</taxon>
        <taxon>Pimeliinae</taxon>
        <taxon>Asbolus</taxon>
    </lineage>
</organism>
<evidence type="ECO:0000259" key="4">
    <source>
        <dbReference type="Pfam" id="PF00079"/>
    </source>
</evidence>
<dbReference type="InterPro" id="IPR042178">
    <property type="entry name" value="Serpin_sf_1"/>
</dbReference>
<dbReference type="Pfam" id="PF00079">
    <property type="entry name" value="Serpin"/>
    <property type="match status" value="1"/>
</dbReference>
<accession>A0A482VEP7</accession>
<evidence type="ECO:0000256" key="3">
    <source>
        <dbReference type="ARBA" id="ARBA00022900"/>
    </source>
</evidence>
<dbReference type="Proteomes" id="UP000292052">
    <property type="component" value="Unassembled WGS sequence"/>
</dbReference>
<comment type="similarity">
    <text evidence="1">Belongs to the serpin family.</text>
</comment>
<evidence type="ECO:0000256" key="2">
    <source>
        <dbReference type="ARBA" id="ARBA00022690"/>
    </source>
</evidence>
<proteinExistence type="inferred from homology"/>
<sequence>MYRFPHPVTTKRDFYKSATDILQIDTMFMPSILKHFFNYSECEKLNTQFVELPFKGESASVVIVLPNEKGLATLENEIESLLSPRQLYRTLPSWNDGNEIKLFQLGVHKVLDDKEAALSGIAADKGDLIIDNVIQKTFIDVNEKSVEAAVASNVSDFYSDSCIDIKV</sequence>
<dbReference type="InterPro" id="IPR042185">
    <property type="entry name" value="Serpin_sf_2"/>
</dbReference>
<comment type="caution">
    <text evidence="5">The sequence shown here is derived from an EMBL/GenBank/DDBJ whole genome shotgun (WGS) entry which is preliminary data.</text>
</comment>